<feature type="non-terminal residue" evidence="1">
    <location>
        <position position="115"/>
    </location>
</feature>
<comment type="caution">
    <text evidence="1">The sequence shown here is derived from an EMBL/GenBank/DDBJ whole genome shotgun (WGS) entry which is preliminary data.</text>
</comment>
<evidence type="ECO:0000313" key="2">
    <source>
        <dbReference type="Proteomes" id="UP000324800"/>
    </source>
</evidence>
<dbReference type="EMBL" id="SNRW01018003">
    <property type="protein sequence ID" value="KAA6367766.1"/>
    <property type="molecule type" value="Genomic_DNA"/>
</dbReference>
<dbReference type="Proteomes" id="UP000324800">
    <property type="component" value="Unassembled WGS sequence"/>
</dbReference>
<evidence type="ECO:0000313" key="1">
    <source>
        <dbReference type="EMBL" id="KAA6367766.1"/>
    </source>
</evidence>
<protein>
    <submittedName>
        <fullName evidence="1">Uncharacterized protein</fullName>
    </submittedName>
</protein>
<gene>
    <name evidence="1" type="ORF">EZS28_036707</name>
</gene>
<organism evidence="1 2">
    <name type="scientific">Streblomastix strix</name>
    <dbReference type="NCBI Taxonomy" id="222440"/>
    <lineage>
        <taxon>Eukaryota</taxon>
        <taxon>Metamonada</taxon>
        <taxon>Preaxostyla</taxon>
        <taxon>Oxymonadida</taxon>
        <taxon>Streblomastigidae</taxon>
        <taxon>Streblomastix</taxon>
    </lineage>
</organism>
<sequence length="115" mass="12844">MELWFLSGDLHYSDESSPTTIIRMVKELFCQRLIYSPPGIVLAEAVQYSPPLASKNCCFKMVLCIIDTTGLVTAQEIRYLAERVYVKPIGYNQNARNGASAIKMKLALKIGENPS</sequence>
<proteinExistence type="predicted"/>
<name>A0A5J4UA81_9EUKA</name>
<reference evidence="1 2" key="1">
    <citation type="submission" date="2019-03" db="EMBL/GenBank/DDBJ databases">
        <title>Single cell metagenomics reveals metabolic interactions within the superorganism composed of flagellate Streblomastix strix and complex community of Bacteroidetes bacteria on its surface.</title>
        <authorList>
            <person name="Treitli S.C."/>
            <person name="Kolisko M."/>
            <person name="Husnik F."/>
            <person name="Keeling P."/>
            <person name="Hampl V."/>
        </authorList>
    </citation>
    <scope>NUCLEOTIDE SEQUENCE [LARGE SCALE GENOMIC DNA]</scope>
    <source>
        <strain evidence="1">ST1C</strain>
    </source>
</reference>
<accession>A0A5J4UA81</accession>
<dbReference type="AlphaFoldDB" id="A0A5J4UA81"/>